<evidence type="ECO:0008006" key="4">
    <source>
        <dbReference type="Google" id="ProtNLM"/>
    </source>
</evidence>
<accession>A0ABQ0TIE3</accession>
<reference evidence="2 3" key="1">
    <citation type="submission" date="2019-06" db="EMBL/GenBank/DDBJ databases">
        <title>Whole genome shotgun sequence of Brevibacillus reuszeri NBRC 15719.</title>
        <authorList>
            <person name="Hosoyama A."/>
            <person name="Uohara A."/>
            <person name="Ohji S."/>
            <person name="Ichikawa N."/>
        </authorList>
    </citation>
    <scope>NUCLEOTIDE SEQUENCE [LARGE SCALE GENOMIC DNA]</scope>
    <source>
        <strain evidence="2 3">NBRC 15719</strain>
    </source>
</reference>
<proteinExistence type="predicted"/>
<organism evidence="2 3">
    <name type="scientific">Brevibacillus reuszeri</name>
    <dbReference type="NCBI Taxonomy" id="54915"/>
    <lineage>
        <taxon>Bacteria</taxon>
        <taxon>Bacillati</taxon>
        <taxon>Bacillota</taxon>
        <taxon>Bacilli</taxon>
        <taxon>Bacillales</taxon>
        <taxon>Paenibacillaceae</taxon>
        <taxon>Brevibacillus</taxon>
    </lineage>
</organism>
<gene>
    <name evidence="2" type="ORF">BRE01_11110</name>
</gene>
<dbReference type="InterPro" id="IPR043504">
    <property type="entry name" value="Peptidase_S1_PA_chymotrypsin"/>
</dbReference>
<dbReference type="CDD" id="cd21112">
    <property type="entry name" value="alphaLP-like"/>
    <property type="match status" value="1"/>
</dbReference>
<keyword evidence="1" id="KW-0720">Serine protease</keyword>
<dbReference type="SUPFAM" id="SSF50494">
    <property type="entry name" value="Trypsin-like serine proteases"/>
    <property type="match status" value="1"/>
</dbReference>
<keyword evidence="3" id="KW-1185">Reference proteome</keyword>
<dbReference type="Gene3D" id="2.40.10.10">
    <property type="entry name" value="Trypsin-like serine proteases"/>
    <property type="match status" value="2"/>
</dbReference>
<protein>
    <recommendedName>
        <fullName evidence="4">Serine protease</fullName>
    </recommendedName>
</protein>
<dbReference type="EMBL" id="BJON01000004">
    <property type="protein sequence ID" value="GED67409.1"/>
    <property type="molecule type" value="Genomic_DNA"/>
</dbReference>
<dbReference type="Proteomes" id="UP000319578">
    <property type="component" value="Unassembled WGS sequence"/>
</dbReference>
<keyword evidence="1" id="KW-0645">Protease</keyword>
<evidence type="ECO:0000313" key="2">
    <source>
        <dbReference type="EMBL" id="GED67409.1"/>
    </source>
</evidence>
<evidence type="ECO:0000313" key="3">
    <source>
        <dbReference type="Proteomes" id="UP000319578"/>
    </source>
</evidence>
<evidence type="ECO:0000256" key="1">
    <source>
        <dbReference type="ARBA" id="ARBA00022825"/>
    </source>
</evidence>
<name>A0ABQ0TIE3_9BACL</name>
<dbReference type="InterPro" id="IPR009003">
    <property type="entry name" value="Peptidase_S1_PA"/>
</dbReference>
<comment type="caution">
    <text evidence="2">The sequence shown here is derived from an EMBL/GenBank/DDBJ whole genome shotgun (WGS) entry which is preliminary data.</text>
</comment>
<keyword evidence="1" id="KW-0378">Hydrolase</keyword>
<sequence>MIIGYTNDEDSAREKITNQLNKKSIKKFMNSDSIDNELINFVKVERAESKIDRASIKLRPVSGGAQMNYEGSGFCTVGFSAKDSKGNYFLVSSGHCASAVGQKVNQSYTTNNNIGTVYKKVFDYGGSVDASLVKVDSSLTTPYILTTSGSSYDASGYKIIGEQINDWEGMGVCTSLGETDKQMCGWVEETNASVLAWGAYLIGQKKVSIPVINGDSGSPVGAPDSKVTSNLNIYGIVSAGTQGKNVAYLTYIGNIKAQTGITTIVGSK</sequence>